<dbReference type="AlphaFoldDB" id="A0AAJ5MID8"/>
<protein>
    <submittedName>
        <fullName evidence="1">Uncharacterized protein</fullName>
    </submittedName>
</protein>
<dbReference type="Proteomes" id="UP001209279">
    <property type="component" value="Chromosome"/>
</dbReference>
<organism evidence="1 2">
    <name type="scientific">Pseudomonas soli</name>
    <dbReference type="NCBI Taxonomy" id="1306993"/>
    <lineage>
        <taxon>Bacteria</taxon>
        <taxon>Pseudomonadati</taxon>
        <taxon>Pseudomonadota</taxon>
        <taxon>Gammaproteobacteria</taxon>
        <taxon>Pseudomonadales</taxon>
        <taxon>Pseudomonadaceae</taxon>
        <taxon>Pseudomonas</taxon>
    </lineage>
</organism>
<accession>A0AAJ5MID8</accession>
<gene>
    <name evidence="1" type="ORF">K7K07_19480</name>
</gene>
<evidence type="ECO:0000313" key="2">
    <source>
        <dbReference type="Proteomes" id="UP001209279"/>
    </source>
</evidence>
<reference evidence="1" key="1">
    <citation type="submission" date="2021-08" db="EMBL/GenBank/DDBJ databases">
        <authorList>
            <person name="Yaryura P.M."/>
            <person name="Bianco M.I."/>
            <person name="Morais C."/>
            <person name="Setubal J.C."/>
        </authorList>
    </citation>
    <scope>NUCLEOTIDE SEQUENCE</scope>
    <source>
        <strain evidence="1">AP1</strain>
    </source>
</reference>
<name>A0AAJ5MID8_9PSED</name>
<evidence type="ECO:0000313" key="1">
    <source>
        <dbReference type="EMBL" id="UXZ44240.1"/>
    </source>
</evidence>
<dbReference type="EMBL" id="CP083803">
    <property type="protein sequence ID" value="UXZ44240.1"/>
    <property type="molecule type" value="Genomic_DNA"/>
</dbReference>
<dbReference type="RefSeq" id="WP_263158580.1">
    <property type="nucleotide sequence ID" value="NZ_CP083803.1"/>
</dbReference>
<proteinExistence type="predicted"/>
<sequence length="795" mass="88098">MANLYKLIEWLSVKSRVFSWDVVAALHAGKVNHLLEQSYIEKFNSNSYLPEFSEPVVVNGILTYYMHNFLLDWPRMSFAERSLDDSLARLNMVVISGRLVTISAIPNAWQVYSLEAITPLHGPVLTLDVLLSQAGGLIEEDGRLLLDLSNSDNFSIDIDDDEEVRIITGDLFKALFKKLKPEERVYVLGKLNNDAPEHMRPYSFALRTQLDDEHGDEQAGAVVIFVSLKPDHKGEPPHGGADFQYLLPGDYPDYDAAVLLSTRRIMLLALVPLLQKRFKSTPRICYNDELLGWLAVPDAYIEMAPIVDFIDQGVLSWDIWVSINTPPGQLKDAAHAPSLQRADDCKDQDFVIALTEKGADLTWNIDVSIQIDMIGFLSAADIERLPSLTLRYQYTTHYKVVDEVPARVVREEGVFEAPDAAQFDQELMDFFEGMYKFRNDPNPSGNALAVLSFCTAHMREFAEMVVAELDKEMLIDAPVNEWVDQLIELNFGETMVESITRGPCDVARFGEVAVAADAPKVSPLWPIIGSGEQQQFEAQSESGVTWDVEPVKPGPALGTIDKRSGLYTAPSSDKFSDSLWRERIKATTATGSVSYSLATVTRDNLLISPLVRFCKPDEEITLVASASTANPDTLRWTAQAGQFASATGKTVKYTAPSNDRKQAYLIDPVVLSDPVSGATFTAYLITRMTNPKVIQVKVDESAGSAELSAPGHELYPADEVEWTVKGPGTVVAVDGEVKATYRPDPASEAPFALVELEIREYDAKRPASEPIRIRGVVILPLPLHRYALPDEAAQP</sequence>